<name>B3MVV1_DROAN</name>
<keyword evidence="9" id="KW-1185">Reference proteome</keyword>
<protein>
    <submittedName>
        <fullName evidence="8">Uncharacterized protein, isoform B</fullName>
    </submittedName>
</protein>
<dbReference type="Gene3D" id="2.60.120.290">
    <property type="entry name" value="Spermadhesin, CUB domain"/>
    <property type="match status" value="2"/>
</dbReference>
<evidence type="ECO:0000256" key="6">
    <source>
        <dbReference type="SAM" id="Phobius"/>
    </source>
</evidence>
<organism evidence="8 9">
    <name type="scientific">Drosophila ananassae</name>
    <name type="common">Fruit fly</name>
    <dbReference type="NCBI Taxonomy" id="7217"/>
    <lineage>
        <taxon>Eukaryota</taxon>
        <taxon>Metazoa</taxon>
        <taxon>Ecdysozoa</taxon>
        <taxon>Arthropoda</taxon>
        <taxon>Hexapoda</taxon>
        <taxon>Insecta</taxon>
        <taxon>Pterygota</taxon>
        <taxon>Neoptera</taxon>
        <taxon>Endopterygota</taxon>
        <taxon>Diptera</taxon>
        <taxon>Brachycera</taxon>
        <taxon>Muscomorpha</taxon>
        <taxon>Ephydroidea</taxon>
        <taxon>Drosophilidae</taxon>
        <taxon>Drosophila</taxon>
        <taxon>Sophophora</taxon>
    </lineage>
</organism>
<dbReference type="AlphaFoldDB" id="B3MVV1"/>
<dbReference type="eggNOG" id="KOG4586">
    <property type="taxonomic scope" value="Eukaryota"/>
</dbReference>
<evidence type="ECO:0000313" key="9">
    <source>
        <dbReference type="Proteomes" id="UP000007801"/>
    </source>
</evidence>
<dbReference type="KEGG" id="dan:6505225"/>
<dbReference type="EMBL" id="CH902625">
    <property type="protein sequence ID" value="EDV35096.2"/>
    <property type="molecule type" value="Genomic_DNA"/>
</dbReference>
<accession>B3MVV1</accession>
<feature type="disulfide bond" evidence="4">
    <location>
        <begin position="381"/>
        <end position="399"/>
    </location>
</feature>
<feature type="compositionally biased region" description="Basic and acidic residues" evidence="5">
    <location>
        <begin position="107"/>
        <end position="120"/>
    </location>
</feature>
<feature type="region of interest" description="Disordered" evidence="5">
    <location>
        <begin position="75"/>
        <end position="120"/>
    </location>
</feature>
<evidence type="ECO:0000259" key="7">
    <source>
        <dbReference type="PROSITE" id="PS01180"/>
    </source>
</evidence>
<dbReference type="InterPro" id="IPR000859">
    <property type="entry name" value="CUB_dom"/>
</dbReference>
<dbReference type="SMART" id="SM00042">
    <property type="entry name" value="CUB"/>
    <property type="match status" value="2"/>
</dbReference>
<keyword evidence="1" id="KW-0677">Repeat</keyword>
<evidence type="ECO:0000313" key="8">
    <source>
        <dbReference type="EMBL" id="EDV35096.2"/>
    </source>
</evidence>
<gene>
    <name evidence="8" type="primary">Dana\GF22568</name>
    <name evidence="8" type="synonym">dana_GLEANR_6527</name>
    <name evidence="8" type="ORF">GF22568</name>
</gene>
<dbReference type="CTD" id="32303"/>
<dbReference type="InterPro" id="IPR035914">
    <property type="entry name" value="Sperma_CUB_dom_sf"/>
</dbReference>
<dbReference type="SUPFAM" id="SSF57424">
    <property type="entry name" value="LDL receptor-like module"/>
    <property type="match status" value="1"/>
</dbReference>
<evidence type="ECO:0000256" key="5">
    <source>
        <dbReference type="SAM" id="MobiDB-lite"/>
    </source>
</evidence>
<feature type="compositionally biased region" description="Basic and acidic residues" evidence="5">
    <location>
        <begin position="75"/>
        <end position="85"/>
    </location>
</feature>
<proteinExistence type="predicted"/>
<feature type="transmembrane region" description="Helical" evidence="6">
    <location>
        <begin position="419"/>
        <end position="442"/>
    </location>
</feature>
<feature type="disulfide bond" evidence="4">
    <location>
        <begin position="374"/>
        <end position="386"/>
    </location>
</feature>
<feature type="disulfide bond" evidence="4">
    <location>
        <begin position="393"/>
        <end position="408"/>
    </location>
</feature>
<keyword evidence="6" id="KW-1133">Transmembrane helix</keyword>
<dbReference type="SUPFAM" id="SSF49854">
    <property type="entry name" value="Spermadhesin, CUB domain"/>
    <property type="match status" value="2"/>
</dbReference>
<dbReference type="InterPro" id="IPR036055">
    <property type="entry name" value="LDL_receptor-like_sf"/>
</dbReference>
<feature type="domain" description="CUB" evidence="7">
    <location>
        <begin position="121"/>
        <end position="236"/>
    </location>
</feature>
<dbReference type="CDD" id="cd00112">
    <property type="entry name" value="LDLa"/>
    <property type="match status" value="1"/>
</dbReference>
<sequence length="692" mass="78042">MLARRRTGTSNSQQQQQQHLEEEEKEQQIQQQNQKLILRPGLWLLMLLIVGQAVNVSAASEDIIVANTSSQIHESKTPAIRRQDMAEGEESWTEPQRLTLARPPRAGRSERQAEEDQVDRCRLFVEGDPTKNELYSPEYPNLYPKNINCTRVIVAPKGQVIRLDFRNSFNIEAKEECKFDFLEIRDGQYGFSTSLGKFCGTDFPPEITSKERYLWLHFHSDETIEYTGFSAVYEFLDRNRDAPSTDLNCTIERDGYEGFVNSTDVPAEIREQVIRNKVPLDCIWRIQVRENWKIFIKFLEFKLSKPNDCETNFLDFFPEQTVMPLRVKNFCGSAGESITAESNILHLRFYADPNAINSTFGILYTAFRDKGAACTVDEYDCDDATCISKDLECNQLDNCKFRWDEENCGTETQGQSEHVIIIVVVFGLILGGMVMTFIVNCIRKIIRDQKIIRDVPGLSDGIYHIDSFILDAPKSAIFAMGLHNDFMCDFSYSSDCQLAPNVGHDGTRTVESVGEVGGSSHSDFDSQLESPKLNGPMMMQPCDCDFDIDLDVRDIHSMPDEDENEEEIPHIAMEMELEEEHQVEEEEPEAEEQEYDDGIGFSCDSDSPTMPALAAEDDDEFVLVAGHCLPSNSSCTSSMQCSSGTMSAGTMANSSSTSMELDIILTPPPPPSLGKLKSSGQSNPLKFLHKII</sequence>
<evidence type="ECO:0000256" key="4">
    <source>
        <dbReference type="PROSITE-ProRule" id="PRU00124"/>
    </source>
</evidence>
<dbReference type="PANTHER" id="PTHR24251:SF28">
    <property type="entry name" value="NEUROPILIN AND TOLLOID-LIKE, ISOFORM B"/>
    <property type="match status" value="1"/>
</dbReference>
<evidence type="ECO:0000256" key="2">
    <source>
        <dbReference type="ARBA" id="ARBA00023157"/>
    </source>
</evidence>
<dbReference type="PROSITE" id="PS01180">
    <property type="entry name" value="CUB"/>
    <property type="match status" value="2"/>
</dbReference>
<dbReference type="SMART" id="SM00192">
    <property type="entry name" value="LDLa"/>
    <property type="match status" value="1"/>
</dbReference>
<dbReference type="Pfam" id="PF00431">
    <property type="entry name" value="CUB"/>
    <property type="match status" value="2"/>
</dbReference>
<keyword evidence="6" id="KW-0472">Membrane</keyword>
<dbReference type="HOGENOM" id="CLU_410082_0_0_1"/>
<evidence type="ECO:0000256" key="1">
    <source>
        <dbReference type="ARBA" id="ARBA00022737"/>
    </source>
</evidence>
<dbReference type="CDD" id="cd00041">
    <property type="entry name" value="CUB"/>
    <property type="match status" value="2"/>
</dbReference>
<dbReference type="FunFam" id="2.60.120.290:FF:000013">
    <property type="entry name" value="Membrane frizzled-related protein"/>
    <property type="match status" value="1"/>
</dbReference>
<comment type="caution">
    <text evidence="3">Lacks conserved residue(s) required for the propagation of feature annotation.</text>
</comment>
<feature type="region of interest" description="Disordered" evidence="5">
    <location>
        <begin position="1"/>
        <end position="26"/>
    </location>
</feature>
<dbReference type="PROSITE" id="PS50068">
    <property type="entry name" value="LDLRA_2"/>
    <property type="match status" value="1"/>
</dbReference>
<feature type="domain" description="CUB" evidence="7">
    <location>
        <begin position="249"/>
        <end position="367"/>
    </location>
</feature>
<dbReference type="OrthoDB" id="9971251at2759"/>
<evidence type="ECO:0000256" key="3">
    <source>
        <dbReference type="PROSITE-ProRule" id="PRU00059"/>
    </source>
</evidence>
<reference evidence="8 9" key="1">
    <citation type="journal article" date="2007" name="Nature">
        <title>Evolution of genes and genomes on the Drosophila phylogeny.</title>
        <authorList>
            <consortium name="Drosophila 12 Genomes Consortium"/>
            <person name="Clark A.G."/>
            <person name="Eisen M.B."/>
            <person name="Smith D.R."/>
            <person name="Bergman C.M."/>
            <person name="Oliver B."/>
            <person name="Markow T.A."/>
            <person name="Kaufman T.C."/>
            <person name="Kellis M."/>
            <person name="Gelbart W."/>
            <person name="Iyer V.N."/>
            <person name="Pollard D.A."/>
            <person name="Sackton T.B."/>
            <person name="Larracuente A.M."/>
            <person name="Singh N.D."/>
            <person name="Abad J.P."/>
            <person name="Abt D.N."/>
            <person name="Adryan B."/>
            <person name="Aguade M."/>
            <person name="Akashi H."/>
            <person name="Anderson W.W."/>
            <person name="Aquadro C.F."/>
            <person name="Ardell D.H."/>
            <person name="Arguello R."/>
            <person name="Artieri C.G."/>
            <person name="Barbash D.A."/>
            <person name="Barker D."/>
            <person name="Barsanti P."/>
            <person name="Batterham P."/>
            <person name="Batzoglou S."/>
            <person name="Begun D."/>
            <person name="Bhutkar A."/>
            <person name="Blanco E."/>
            <person name="Bosak S.A."/>
            <person name="Bradley R.K."/>
            <person name="Brand A.D."/>
            <person name="Brent M.R."/>
            <person name="Brooks A.N."/>
            <person name="Brown R.H."/>
            <person name="Butlin R.K."/>
            <person name="Caggese C."/>
            <person name="Calvi B.R."/>
            <person name="Bernardo de Carvalho A."/>
            <person name="Caspi A."/>
            <person name="Castrezana S."/>
            <person name="Celniker S.E."/>
            <person name="Chang J.L."/>
            <person name="Chapple C."/>
            <person name="Chatterji S."/>
            <person name="Chinwalla A."/>
            <person name="Civetta A."/>
            <person name="Clifton S.W."/>
            <person name="Comeron J.M."/>
            <person name="Costello J.C."/>
            <person name="Coyne J.A."/>
            <person name="Daub J."/>
            <person name="David R.G."/>
            <person name="Delcher A.L."/>
            <person name="Delehaunty K."/>
            <person name="Do C.B."/>
            <person name="Ebling H."/>
            <person name="Edwards K."/>
            <person name="Eickbush T."/>
            <person name="Evans J.D."/>
            <person name="Filipski A."/>
            <person name="Findeiss S."/>
            <person name="Freyhult E."/>
            <person name="Fulton L."/>
            <person name="Fulton R."/>
            <person name="Garcia A.C."/>
            <person name="Gardiner A."/>
            <person name="Garfield D.A."/>
            <person name="Garvin B.E."/>
            <person name="Gibson G."/>
            <person name="Gilbert D."/>
            <person name="Gnerre S."/>
            <person name="Godfrey J."/>
            <person name="Good R."/>
            <person name="Gotea V."/>
            <person name="Gravely B."/>
            <person name="Greenberg A.J."/>
            <person name="Griffiths-Jones S."/>
            <person name="Gross S."/>
            <person name="Guigo R."/>
            <person name="Gustafson E.A."/>
            <person name="Haerty W."/>
            <person name="Hahn M.W."/>
            <person name="Halligan D.L."/>
            <person name="Halpern A.L."/>
            <person name="Halter G.M."/>
            <person name="Han M.V."/>
            <person name="Heger A."/>
            <person name="Hillier L."/>
            <person name="Hinrichs A.S."/>
            <person name="Holmes I."/>
            <person name="Hoskins R.A."/>
            <person name="Hubisz M.J."/>
            <person name="Hultmark D."/>
            <person name="Huntley M.A."/>
            <person name="Jaffe D.B."/>
            <person name="Jagadeeshan S."/>
            <person name="Jeck W.R."/>
            <person name="Johnson J."/>
            <person name="Jones C.D."/>
            <person name="Jordan W.C."/>
            <person name="Karpen G.H."/>
            <person name="Kataoka E."/>
            <person name="Keightley P.D."/>
            <person name="Kheradpour P."/>
            <person name="Kirkness E.F."/>
            <person name="Koerich L.B."/>
            <person name="Kristiansen K."/>
            <person name="Kudrna D."/>
            <person name="Kulathinal R.J."/>
            <person name="Kumar S."/>
            <person name="Kwok R."/>
            <person name="Lander E."/>
            <person name="Langley C.H."/>
            <person name="Lapoint R."/>
            <person name="Lazzaro B.P."/>
            <person name="Lee S.J."/>
            <person name="Levesque L."/>
            <person name="Li R."/>
            <person name="Lin C.F."/>
            <person name="Lin M.F."/>
            <person name="Lindblad-Toh K."/>
            <person name="Llopart A."/>
            <person name="Long M."/>
            <person name="Low L."/>
            <person name="Lozovsky E."/>
            <person name="Lu J."/>
            <person name="Luo M."/>
            <person name="Machado C.A."/>
            <person name="Makalowski W."/>
            <person name="Marzo M."/>
            <person name="Matsuda M."/>
            <person name="Matzkin L."/>
            <person name="McAllister B."/>
            <person name="McBride C.S."/>
            <person name="McKernan B."/>
            <person name="McKernan K."/>
            <person name="Mendez-Lago M."/>
            <person name="Minx P."/>
            <person name="Mollenhauer M.U."/>
            <person name="Montooth K."/>
            <person name="Mount S.M."/>
            <person name="Mu X."/>
            <person name="Myers E."/>
            <person name="Negre B."/>
            <person name="Newfeld S."/>
            <person name="Nielsen R."/>
            <person name="Noor M.A."/>
            <person name="O'Grady P."/>
            <person name="Pachter L."/>
            <person name="Papaceit M."/>
            <person name="Parisi M.J."/>
            <person name="Parisi M."/>
            <person name="Parts L."/>
            <person name="Pedersen J.S."/>
            <person name="Pesole G."/>
            <person name="Phillippy A.M."/>
            <person name="Ponting C.P."/>
            <person name="Pop M."/>
            <person name="Porcelli D."/>
            <person name="Powell J.R."/>
            <person name="Prohaska S."/>
            <person name="Pruitt K."/>
            <person name="Puig M."/>
            <person name="Quesneville H."/>
            <person name="Ram K.R."/>
            <person name="Rand D."/>
            <person name="Rasmussen M.D."/>
            <person name="Reed L.K."/>
            <person name="Reenan R."/>
            <person name="Reily A."/>
            <person name="Remington K.A."/>
            <person name="Rieger T.T."/>
            <person name="Ritchie M.G."/>
            <person name="Robin C."/>
            <person name="Rogers Y.H."/>
            <person name="Rohde C."/>
            <person name="Rozas J."/>
            <person name="Rubenfield M.J."/>
            <person name="Ruiz A."/>
            <person name="Russo S."/>
            <person name="Salzberg S.L."/>
            <person name="Sanchez-Gracia A."/>
            <person name="Saranga D.J."/>
            <person name="Sato H."/>
            <person name="Schaeffer S.W."/>
            <person name="Schatz M.C."/>
            <person name="Schlenke T."/>
            <person name="Schwartz R."/>
            <person name="Segarra C."/>
            <person name="Singh R.S."/>
            <person name="Sirot L."/>
            <person name="Sirota M."/>
            <person name="Sisneros N.B."/>
            <person name="Smith C.D."/>
            <person name="Smith T.F."/>
            <person name="Spieth J."/>
            <person name="Stage D.E."/>
            <person name="Stark A."/>
            <person name="Stephan W."/>
            <person name="Strausberg R.L."/>
            <person name="Strempel S."/>
            <person name="Sturgill D."/>
            <person name="Sutton G."/>
            <person name="Sutton G.G."/>
            <person name="Tao W."/>
            <person name="Teichmann S."/>
            <person name="Tobari Y.N."/>
            <person name="Tomimura Y."/>
            <person name="Tsolas J.M."/>
            <person name="Valente V.L."/>
            <person name="Venter E."/>
            <person name="Venter J.C."/>
            <person name="Vicario S."/>
            <person name="Vieira F.G."/>
            <person name="Vilella A.J."/>
            <person name="Villasante A."/>
            <person name="Walenz B."/>
            <person name="Wang J."/>
            <person name="Wasserman M."/>
            <person name="Watts T."/>
            <person name="Wilson D."/>
            <person name="Wilson R.K."/>
            <person name="Wing R.A."/>
            <person name="Wolfner M.F."/>
            <person name="Wong A."/>
            <person name="Wong G.K."/>
            <person name="Wu C.I."/>
            <person name="Wu G."/>
            <person name="Yamamoto D."/>
            <person name="Yang H.P."/>
            <person name="Yang S.P."/>
            <person name="Yorke J.A."/>
            <person name="Yoshida K."/>
            <person name="Zdobnov E."/>
            <person name="Zhang P."/>
            <person name="Zhang Y."/>
            <person name="Zimin A.V."/>
            <person name="Baldwin J."/>
            <person name="Abdouelleil A."/>
            <person name="Abdulkadir J."/>
            <person name="Abebe A."/>
            <person name="Abera B."/>
            <person name="Abreu J."/>
            <person name="Acer S.C."/>
            <person name="Aftuck L."/>
            <person name="Alexander A."/>
            <person name="An P."/>
            <person name="Anderson E."/>
            <person name="Anderson S."/>
            <person name="Arachi H."/>
            <person name="Azer M."/>
            <person name="Bachantsang P."/>
            <person name="Barry A."/>
            <person name="Bayul T."/>
            <person name="Berlin A."/>
            <person name="Bessette D."/>
            <person name="Bloom T."/>
            <person name="Blye J."/>
            <person name="Boguslavskiy L."/>
            <person name="Bonnet C."/>
            <person name="Boukhgalter B."/>
            <person name="Bourzgui I."/>
            <person name="Brown A."/>
            <person name="Cahill P."/>
            <person name="Channer S."/>
            <person name="Cheshatsang Y."/>
            <person name="Chuda L."/>
            <person name="Citroen M."/>
            <person name="Collymore A."/>
            <person name="Cooke P."/>
            <person name="Costello M."/>
            <person name="D'Aco K."/>
            <person name="Daza R."/>
            <person name="De Haan G."/>
            <person name="DeGray S."/>
            <person name="DeMaso C."/>
            <person name="Dhargay N."/>
            <person name="Dooley K."/>
            <person name="Dooley E."/>
            <person name="Doricent M."/>
            <person name="Dorje P."/>
            <person name="Dorjee K."/>
            <person name="Dupes A."/>
            <person name="Elong R."/>
            <person name="Falk J."/>
            <person name="Farina A."/>
            <person name="Faro S."/>
            <person name="Ferguson D."/>
            <person name="Fisher S."/>
            <person name="Foley C.D."/>
            <person name="Franke A."/>
            <person name="Friedrich D."/>
            <person name="Gadbois L."/>
            <person name="Gearin G."/>
            <person name="Gearin C.R."/>
            <person name="Giannoukos G."/>
            <person name="Goode T."/>
            <person name="Graham J."/>
            <person name="Grandbois E."/>
            <person name="Grewal S."/>
            <person name="Gyaltsen K."/>
            <person name="Hafez N."/>
            <person name="Hagos B."/>
            <person name="Hall J."/>
            <person name="Henson C."/>
            <person name="Hollinger A."/>
            <person name="Honan T."/>
            <person name="Huard M.D."/>
            <person name="Hughes L."/>
            <person name="Hurhula B."/>
            <person name="Husby M.E."/>
            <person name="Kamat A."/>
            <person name="Kanga B."/>
            <person name="Kashin S."/>
            <person name="Khazanovich D."/>
            <person name="Kisner P."/>
            <person name="Lance K."/>
            <person name="Lara M."/>
            <person name="Lee W."/>
            <person name="Lennon N."/>
            <person name="Letendre F."/>
            <person name="LeVine R."/>
            <person name="Lipovsky A."/>
            <person name="Liu X."/>
            <person name="Liu J."/>
            <person name="Liu S."/>
            <person name="Lokyitsang T."/>
            <person name="Lokyitsang Y."/>
            <person name="Lubonja R."/>
            <person name="Lui A."/>
            <person name="MacDonald P."/>
            <person name="Magnisalis V."/>
            <person name="Maru K."/>
            <person name="Matthews C."/>
            <person name="McCusker W."/>
            <person name="McDonough S."/>
            <person name="Mehta T."/>
            <person name="Meldrim J."/>
            <person name="Meneus L."/>
            <person name="Mihai O."/>
            <person name="Mihalev A."/>
            <person name="Mihova T."/>
            <person name="Mittelman R."/>
            <person name="Mlenga V."/>
            <person name="Montmayeur A."/>
            <person name="Mulrain L."/>
            <person name="Navidi A."/>
            <person name="Naylor J."/>
            <person name="Negash T."/>
            <person name="Nguyen T."/>
            <person name="Nguyen N."/>
            <person name="Nicol R."/>
            <person name="Norbu C."/>
            <person name="Norbu N."/>
            <person name="Novod N."/>
            <person name="O'Neill B."/>
            <person name="Osman S."/>
            <person name="Markiewicz E."/>
            <person name="Oyono O.L."/>
            <person name="Patti C."/>
            <person name="Phunkhang P."/>
            <person name="Pierre F."/>
            <person name="Priest M."/>
            <person name="Raghuraman S."/>
            <person name="Rege F."/>
            <person name="Reyes R."/>
            <person name="Rise C."/>
            <person name="Rogov P."/>
            <person name="Ross K."/>
            <person name="Ryan E."/>
            <person name="Settipalli S."/>
            <person name="Shea T."/>
            <person name="Sherpa N."/>
            <person name="Shi L."/>
            <person name="Shih D."/>
            <person name="Sparrow T."/>
            <person name="Spaulding J."/>
            <person name="Stalker J."/>
            <person name="Stange-Thomann N."/>
            <person name="Stavropoulos S."/>
            <person name="Stone C."/>
            <person name="Strader C."/>
            <person name="Tesfaye S."/>
            <person name="Thomson T."/>
            <person name="Thoulutsang Y."/>
            <person name="Thoulutsang D."/>
            <person name="Topham K."/>
            <person name="Topping I."/>
            <person name="Tsamla T."/>
            <person name="Vassiliev H."/>
            <person name="Vo A."/>
            <person name="Wangchuk T."/>
            <person name="Wangdi T."/>
            <person name="Weiand M."/>
            <person name="Wilkinson J."/>
            <person name="Wilson A."/>
            <person name="Yadav S."/>
            <person name="Young G."/>
            <person name="Yu Q."/>
            <person name="Zembek L."/>
            <person name="Zhong D."/>
            <person name="Zimmer A."/>
            <person name="Zwirko Z."/>
            <person name="Jaffe D.B."/>
            <person name="Alvarez P."/>
            <person name="Brockman W."/>
            <person name="Butler J."/>
            <person name="Chin C."/>
            <person name="Gnerre S."/>
            <person name="Grabherr M."/>
            <person name="Kleber M."/>
            <person name="Mauceli E."/>
            <person name="MacCallum I."/>
        </authorList>
    </citation>
    <scope>NUCLEOTIDE SEQUENCE [LARGE SCALE GENOMIC DNA]</scope>
    <source>
        <strain evidence="9">Tucson 14024-0371.13</strain>
    </source>
</reference>
<keyword evidence="6" id="KW-0812">Transmembrane</keyword>
<dbReference type="GeneID" id="6505225"/>
<dbReference type="InterPro" id="IPR002172">
    <property type="entry name" value="LDrepeatLR_classA_rpt"/>
</dbReference>
<keyword evidence="2 4" id="KW-1015">Disulfide bond</keyword>
<dbReference type="SMR" id="B3MVV1"/>
<dbReference type="Proteomes" id="UP000007801">
    <property type="component" value="Unassembled WGS sequence"/>
</dbReference>
<dbReference type="PANTHER" id="PTHR24251">
    <property type="entry name" value="OVOCHYMASE-RELATED"/>
    <property type="match status" value="1"/>
</dbReference>